<gene>
    <name evidence="2" type="ORF">CARN3_1178</name>
</gene>
<dbReference type="Pfam" id="PF25183">
    <property type="entry name" value="OMP_b-brl_4"/>
    <property type="match status" value="1"/>
</dbReference>
<dbReference type="EMBL" id="CABN01000100">
    <property type="protein sequence ID" value="CBI00182.1"/>
    <property type="molecule type" value="Genomic_DNA"/>
</dbReference>
<name>E6PZ23_9ZZZZ</name>
<proteinExistence type="predicted"/>
<protein>
    <recommendedName>
        <fullName evidence="1">TonB-dependent transporter Oar-like beta-barrel domain-containing protein</fullName>
    </recommendedName>
</protein>
<evidence type="ECO:0000259" key="1">
    <source>
        <dbReference type="Pfam" id="PF25183"/>
    </source>
</evidence>
<organism evidence="2">
    <name type="scientific">mine drainage metagenome</name>
    <dbReference type="NCBI Taxonomy" id="410659"/>
    <lineage>
        <taxon>unclassified sequences</taxon>
        <taxon>metagenomes</taxon>
        <taxon>ecological metagenomes</taxon>
    </lineage>
</organism>
<evidence type="ECO:0000313" key="2">
    <source>
        <dbReference type="EMBL" id="CBI00182.1"/>
    </source>
</evidence>
<accession>E6PZ23</accession>
<reference evidence="2" key="1">
    <citation type="submission" date="2009-10" db="EMBL/GenBank/DDBJ databases">
        <title>Diversity of trophic interactions inside an arsenic-rich microbial ecosystem.</title>
        <authorList>
            <person name="Bertin P.N."/>
            <person name="Heinrich-Salmeron A."/>
            <person name="Pelletier E."/>
            <person name="Goulhen-Chollet F."/>
            <person name="Arsene-Ploetze F."/>
            <person name="Gallien S."/>
            <person name="Calteau A."/>
            <person name="Vallenet D."/>
            <person name="Casiot C."/>
            <person name="Chane-Woon-Ming B."/>
            <person name="Giloteaux L."/>
            <person name="Barakat M."/>
            <person name="Bonnefoy V."/>
            <person name="Bruneel O."/>
            <person name="Chandler M."/>
            <person name="Cleiss J."/>
            <person name="Duran R."/>
            <person name="Elbaz-Poulichet F."/>
            <person name="Fonknechten N."/>
            <person name="Lauga B."/>
            <person name="Mornico D."/>
            <person name="Ortet P."/>
            <person name="Schaeffer C."/>
            <person name="Siguier P."/>
            <person name="Alexander Thil Smith A."/>
            <person name="Van Dorsselaer A."/>
            <person name="Weissenbach J."/>
            <person name="Medigue C."/>
            <person name="Le Paslier D."/>
        </authorList>
    </citation>
    <scope>NUCLEOTIDE SEQUENCE</scope>
</reference>
<dbReference type="AlphaFoldDB" id="E6PZ23"/>
<comment type="caution">
    <text evidence="2">The sequence shown here is derived from an EMBL/GenBank/DDBJ whole genome shotgun (WGS) entry which is preliminary data.</text>
</comment>
<feature type="domain" description="TonB-dependent transporter Oar-like beta-barrel" evidence="1">
    <location>
        <begin position="2"/>
        <end position="228"/>
    </location>
</feature>
<dbReference type="InterPro" id="IPR057601">
    <property type="entry name" value="Oar-like_b-barrel"/>
</dbReference>
<sequence>MTEIVSNINSNYNALVLQAEHRLTNGVQFQTSCTFSKALDYGQNQTSGADVNDPFDPFTVAYDYGKSVTNIPQHFVGSLVWEPMVTTANRVLKMAVNGWLVSPIFTEESGLPYSYGVNGTDTKVQTVPGASGSLNGSGGANFLPLAGRNTLEQPRIEDVDLRLSRSMIFADKYRLEALTEAFNLFNRENFTSVNTTAYSVSGTVLNAVGNFTVPNTAGNTIYRERQIQFALRLEF</sequence>